<dbReference type="AlphaFoldDB" id="A0AAV5W0Z3"/>
<dbReference type="Proteomes" id="UP001432322">
    <property type="component" value="Unassembled WGS sequence"/>
</dbReference>
<gene>
    <name evidence="1" type="ORF">PFISCL1PPCAC_17068</name>
</gene>
<evidence type="ECO:0000313" key="1">
    <source>
        <dbReference type="EMBL" id="GMT25771.1"/>
    </source>
</evidence>
<reference evidence="1" key="1">
    <citation type="submission" date="2023-10" db="EMBL/GenBank/DDBJ databases">
        <title>Genome assembly of Pristionchus species.</title>
        <authorList>
            <person name="Yoshida K."/>
            <person name="Sommer R.J."/>
        </authorList>
    </citation>
    <scope>NUCLEOTIDE SEQUENCE</scope>
    <source>
        <strain evidence="1">RS5133</strain>
    </source>
</reference>
<feature type="non-terminal residue" evidence="1">
    <location>
        <position position="1"/>
    </location>
</feature>
<proteinExistence type="predicted"/>
<sequence>HRVPHNHRPPLSFLRAFRCSQPISALLHLPLHSQVDSDILLCDGCARNTRSARVDDLLRLHVTYIQPRNAYHSHLTRSVFSLLDAALLSVMRSLPHPSVRCVLFQNVLVPHSPLYRERRLNRQVAYDEAALYIHRPACLGTVLPIRRLSNSGRGGAGSRPEAYQLRHN</sequence>
<keyword evidence="2" id="KW-1185">Reference proteome</keyword>
<protein>
    <submittedName>
        <fullName evidence="1">Uncharacterized protein</fullName>
    </submittedName>
</protein>
<accession>A0AAV5W0Z3</accession>
<evidence type="ECO:0000313" key="2">
    <source>
        <dbReference type="Proteomes" id="UP001432322"/>
    </source>
</evidence>
<organism evidence="1 2">
    <name type="scientific">Pristionchus fissidentatus</name>
    <dbReference type="NCBI Taxonomy" id="1538716"/>
    <lineage>
        <taxon>Eukaryota</taxon>
        <taxon>Metazoa</taxon>
        <taxon>Ecdysozoa</taxon>
        <taxon>Nematoda</taxon>
        <taxon>Chromadorea</taxon>
        <taxon>Rhabditida</taxon>
        <taxon>Rhabditina</taxon>
        <taxon>Diplogasteromorpha</taxon>
        <taxon>Diplogasteroidea</taxon>
        <taxon>Neodiplogasteridae</taxon>
        <taxon>Pristionchus</taxon>
    </lineage>
</organism>
<dbReference type="EMBL" id="BTSY01000004">
    <property type="protein sequence ID" value="GMT25771.1"/>
    <property type="molecule type" value="Genomic_DNA"/>
</dbReference>
<name>A0AAV5W0Z3_9BILA</name>
<comment type="caution">
    <text evidence="1">The sequence shown here is derived from an EMBL/GenBank/DDBJ whole genome shotgun (WGS) entry which is preliminary data.</text>
</comment>